<dbReference type="Gene3D" id="3.40.50.1000">
    <property type="entry name" value="HAD superfamily/HAD-like"/>
    <property type="match status" value="1"/>
</dbReference>
<keyword evidence="3" id="KW-0028">Amino-acid biosynthesis</keyword>
<dbReference type="InterPro" id="IPR036412">
    <property type="entry name" value="HAD-like_sf"/>
</dbReference>
<evidence type="ECO:0000313" key="14">
    <source>
        <dbReference type="Proteomes" id="UP000603545"/>
    </source>
</evidence>
<keyword evidence="5" id="KW-0378">Hydrolase</keyword>
<evidence type="ECO:0000313" key="13">
    <source>
        <dbReference type="EMBL" id="MBC8198527.1"/>
    </source>
</evidence>
<keyword evidence="7" id="KW-0718">Serine biosynthesis</keyword>
<dbReference type="InterPro" id="IPR023214">
    <property type="entry name" value="HAD_sf"/>
</dbReference>
<organism evidence="13 14">
    <name type="scientific">Candidatus Desulfaltia bathyphila</name>
    <dbReference type="NCBI Taxonomy" id="2841697"/>
    <lineage>
        <taxon>Bacteria</taxon>
        <taxon>Pseudomonadati</taxon>
        <taxon>Thermodesulfobacteriota</taxon>
        <taxon>Desulfobacteria</taxon>
        <taxon>Desulfobacterales</taxon>
        <taxon>Desulfobacterales incertae sedis</taxon>
        <taxon>Candidatus Desulfaltia</taxon>
    </lineage>
</organism>
<comment type="pathway">
    <text evidence="1">Amino-acid biosynthesis; L-serine biosynthesis; L-serine from 3-phospho-D-glycerate: step 3/3.</text>
</comment>
<comment type="cofactor">
    <cofactor evidence="12">
        <name>Mg(2+)</name>
        <dbReference type="ChEBI" id="CHEBI:18420"/>
    </cofactor>
    <text evidence="12">Binds 1 Mg(2+) ion per subunit.</text>
</comment>
<feature type="binding site" evidence="12">
    <location>
        <position position="152"/>
    </location>
    <ligand>
        <name>Mg(2+)</name>
        <dbReference type="ChEBI" id="CHEBI:18420"/>
    </ligand>
</feature>
<dbReference type="PANTHER" id="PTHR43344">
    <property type="entry name" value="PHOSPHOSERINE PHOSPHATASE"/>
    <property type="match status" value="1"/>
</dbReference>
<feature type="binding site" evidence="12">
    <location>
        <position position="7"/>
    </location>
    <ligand>
        <name>Mg(2+)</name>
        <dbReference type="ChEBI" id="CHEBI:18420"/>
    </ligand>
</feature>
<dbReference type="NCBIfam" id="TIGR02137">
    <property type="entry name" value="HSK-PSP"/>
    <property type="match status" value="1"/>
</dbReference>
<dbReference type="InterPro" id="IPR011863">
    <property type="entry name" value="HSK-PSP"/>
</dbReference>
<dbReference type="InterPro" id="IPR050582">
    <property type="entry name" value="HAD-like_SerB"/>
</dbReference>
<dbReference type="EMBL" id="JACNLL010000009">
    <property type="protein sequence ID" value="MBC8198527.1"/>
    <property type="molecule type" value="Genomic_DNA"/>
</dbReference>
<evidence type="ECO:0000256" key="3">
    <source>
        <dbReference type="ARBA" id="ARBA00022605"/>
    </source>
</evidence>
<dbReference type="NCBIfam" id="TIGR01488">
    <property type="entry name" value="HAD-SF-IB"/>
    <property type="match status" value="1"/>
</dbReference>
<evidence type="ECO:0000256" key="6">
    <source>
        <dbReference type="ARBA" id="ARBA00022842"/>
    </source>
</evidence>
<dbReference type="Pfam" id="PF00702">
    <property type="entry name" value="Hydrolase"/>
    <property type="match status" value="1"/>
</dbReference>
<evidence type="ECO:0000256" key="11">
    <source>
        <dbReference type="PIRSR" id="PIRSR611863-2"/>
    </source>
</evidence>
<feature type="active site" description="Proton donor" evidence="10">
    <location>
        <position position="9"/>
    </location>
</feature>
<comment type="caution">
    <text evidence="13">The sequence shown here is derived from an EMBL/GenBank/DDBJ whole genome shotgun (WGS) entry which is preliminary data.</text>
</comment>
<dbReference type="AlphaFoldDB" id="A0A8J6N6B0"/>
<evidence type="ECO:0000256" key="5">
    <source>
        <dbReference type="ARBA" id="ARBA00022801"/>
    </source>
</evidence>
<dbReference type="NCBIfam" id="NF010109">
    <property type="entry name" value="PRK13582.1"/>
    <property type="match status" value="1"/>
</dbReference>
<evidence type="ECO:0000256" key="7">
    <source>
        <dbReference type="ARBA" id="ARBA00023299"/>
    </source>
</evidence>
<feature type="binding site" evidence="11">
    <location>
        <position position="15"/>
    </location>
    <ligand>
        <name>substrate</name>
    </ligand>
</feature>
<gene>
    <name evidence="13" type="primary">thrH</name>
    <name evidence="13" type="ORF">H8E80_00560</name>
</gene>
<comment type="catalytic activity">
    <reaction evidence="9">
        <text>O-phospho-D-serine + H2O = D-serine + phosphate</text>
        <dbReference type="Rhea" id="RHEA:24873"/>
        <dbReference type="ChEBI" id="CHEBI:15377"/>
        <dbReference type="ChEBI" id="CHEBI:35247"/>
        <dbReference type="ChEBI" id="CHEBI:43474"/>
        <dbReference type="ChEBI" id="CHEBI:58680"/>
        <dbReference type="EC" id="3.1.3.3"/>
    </reaction>
</comment>
<protein>
    <recommendedName>
        <fullName evidence="2">phosphoserine phosphatase</fullName>
        <ecNumber evidence="2">3.1.3.3</ecNumber>
    </recommendedName>
</protein>
<evidence type="ECO:0000256" key="12">
    <source>
        <dbReference type="PIRSR" id="PIRSR611863-3"/>
    </source>
</evidence>
<keyword evidence="6" id="KW-0460">Magnesium</keyword>
<evidence type="ECO:0000256" key="1">
    <source>
        <dbReference type="ARBA" id="ARBA00005135"/>
    </source>
</evidence>
<comment type="catalytic activity">
    <reaction evidence="8">
        <text>O-phospho-L-serine + H2O = L-serine + phosphate</text>
        <dbReference type="Rhea" id="RHEA:21208"/>
        <dbReference type="ChEBI" id="CHEBI:15377"/>
        <dbReference type="ChEBI" id="CHEBI:33384"/>
        <dbReference type="ChEBI" id="CHEBI:43474"/>
        <dbReference type="ChEBI" id="CHEBI:57524"/>
        <dbReference type="EC" id="3.1.3.3"/>
    </reaction>
</comment>
<dbReference type="GO" id="GO:0036424">
    <property type="term" value="F:L-phosphoserine phosphatase activity"/>
    <property type="evidence" value="ECO:0007669"/>
    <property type="project" value="TreeGrafter"/>
</dbReference>
<dbReference type="Proteomes" id="UP000603545">
    <property type="component" value="Unassembled WGS sequence"/>
</dbReference>
<evidence type="ECO:0000256" key="9">
    <source>
        <dbReference type="ARBA" id="ARBA00048523"/>
    </source>
</evidence>
<sequence length="199" mass="22735">MYIVCSDLEGVFVPEIWIQVAEKTGIKELRLTTRDISDYDVLMKKRLDILHENRLKLKDITNVIDSINPLDGAVNFLEWLKSQAQVIIISDTFVEFAGPLMKKLGQPTLFCNSLSIGPDGYIIGYNLRQNDGKRKAVLSLKNLNYEIIAFGDSYNDITMLKEADTGILFRPPDNVKNEFPELLVSYSYDELRKTIQKIL</sequence>
<accession>A0A8J6N6B0</accession>
<dbReference type="Gene3D" id="3.90.1470.10">
    <property type="entry name" value="thrh gene product, domain 2"/>
    <property type="match status" value="1"/>
</dbReference>
<feature type="binding site" evidence="11">
    <location>
        <position position="46"/>
    </location>
    <ligand>
        <name>substrate</name>
    </ligand>
</feature>
<dbReference type="GO" id="GO:0000287">
    <property type="term" value="F:magnesium ion binding"/>
    <property type="evidence" value="ECO:0007669"/>
    <property type="project" value="TreeGrafter"/>
</dbReference>
<dbReference type="EC" id="3.1.3.3" evidence="2"/>
<keyword evidence="4" id="KW-0479">Metal-binding</keyword>
<feature type="binding site" evidence="12">
    <location>
        <position position="9"/>
    </location>
    <ligand>
        <name>Mg(2+)</name>
        <dbReference type="ChEBI" id="CHEBI:18420"/>
    </ligand>
</feature>
<evidence type="ECO:0000256" key="8">
    <source>
        <dbReference type="ARBA" id="ARBA00048138"/>
    </source>
</evidence>
<dbReference type="GO" id="GO:0005737">
    <property type="term" value="C:cytoplasm"/>
    <property type="evidence" value="ECO:0007669"/>
    <property type="project" value="TreeGrafter"/>
</dbReference>
<dbReference type="SUPFAM" id="SSF56784">
    <property type="entry name" value="HAD-like"/>
    <property type="match status" value="1"/>
</dbReference>
<evidence type="ECO:0000256" key="2">
    <source>
        <dbReference type="ARBA" id="ARBA00012640"/>
    </source>
</evidence>
<evidence type="ECO:0000256" key="10">
    <source>
        <dbReference type="PIRSR" id="PIRSR611863-1"/>
    </source>
</evidence>
<dbReference type="GO" id="GO:0006564">
    <property type="term" value="P:L-serine biosynthetic process"/>
    <property type="evidence" value="ECO:0007669"/>
    <property type="project" value="UniProtKB-KW"/>
</dbReference>
<name>A0A8J6N6B0_9BACT</name>
<proteinExistence type="predicted"/>
<feature type="binding site" evidence="11">
    <location>
        <position position="133"/>
    </location>
    <ligand>
        <name>substrate</name>
    </ligand>
</feature>
<feature type="binding site" evidence="11">
    <location>
        <begin position="90"/>
        <end position="91"/>
    </location>
    <ligand>
        <name>substrate</name>
    </ligand>
</feature>
<feature type="binding site" evidence="11">
    <location>
        <position position="155"/>
    </location>
    <ligand>
        <name>substrate</name>
    </ligand>
</feature>
<evidence type="ECO:0000256" key="4">
    <source>
        <dbReference type="ARBA" id="ARBA00022723"/>
    </source>
</evidence>
<dbReference type="PANTHER" id="PTHR43344:SF2">
    <property type="entry name" value="PHOSPHOSERINE PHOSPHATASE"/>
    <property type="match status" value="1"/>
</dbReference>
<reference evidence="13 14" key="1">
    <citation type="submission" date="2020-08" db="EMBL/GenBank/DDBJ databases">
        <title>Bridging the membrane lipid divide: bacteria of the FCB group superphylum have the potential to synthesize archaeal ether lipids.</title>
        <authorList>
            <person name="Villanueva L."/>
            <person name="Von Meijenfeldt F.A.B."/>
            <person name="Westbye A.B."/>
            <person name="Yadav S."/>
            <person name="Hopmans E.C."/>
            <person name="Dutilh B.E."/>
            <person name="Sinninghe Damste J.S."/>
        </authorList>
    </citation>
    <scope>NUCLEOTIDE SEQUENCE [LARGE SCALE GENOMIC DNA]</scope>
    <source>
        <strain evidence="13">NIOZ-UU82</strain>
    </source>
</reference>
<feature type="active site" description="Nucleophile" evidence="10">
    <location>
        <position position="7"/>
    </location>
</feature>